<keyword evidence="2" id="KW-1185">Reference proteome</keyword>
<protein>
    <submittedName>
        <fullName evidence="1">Uncharacterized protein</fullName>
    </submittedName>
</protein>
<comment type="caution">
    <text evidence="1">The sequence shown here is derived from an EMBL/GenBank/DDBJ whole genome shotgun (WGS) entry which is preliminary data.</text>
</comment>
<sequence length="141" mass="16010">MVLGDYPVAFVIQKTEQSKDDSPFSMADRGFEHPAVLNVSQDGTGVLTLKPVTIERRNLMEKILYSGKLMKLEYETKSDVFVPAEGEDGRYEIPADALQYTYHKEERQMIGSVKLKMYAPLANKQLHVRTAALSILMHGFW</sequence>
<organism evidence="1 2">
    <name type="scientific">Eubacterium ramulus</name>
    <dbReference type="NCBI Taxonomy" id="39490"/>
    <lineage>
        <taxon>Bacteria</taxon>
        <taxon>Bacillati</taxon>
        <taxon>Bacillota</taxon>
        <taxon>Clostridia</taxon>
        <taxon>Eubacteriales</taxon>
        <taxon>Eubacteriaceae</taxon>
        <taxon>Eubacterium</taxon>
    </lineage>
</organism>
<dbReference type="EMBL" id="JRFU01000154">
    <property type="protein sequence ID" value="PWE85749.1"/>
    <property type="molecule type" value="Genomic_DNA"/>
</dbReference>
<reference evidence="1 2" key="1">
    <citation type="submission" date="2014-09" db="EMBL/GenBank/DDBJ databases">
        <title>Butyrate-producing bacteria isolated from human gut.</title>
        <authorList>
            <person name="Zhang Q."/>
            <person name="Zhao L."/>
        </authorList>
    </citation>
    <scope>NUCLEOTIDE SEQUENCE [LARGE SCALE GENOMIC DNA]</scope>
    <source>
        <strain evidence="1 2">21</strain>
    </source>
</reference>
<dbReference type="Proteomes" id="UP000245288">
    <property type="component" value="Unassembled WGS sequence"/>
</dbReference>
<gene>
    <name evidence="1" type="ORF">LG34_13930</name>
</gene>
<proteinExistence type="predicted"/>
<evidence type="ECO:0000313" key="2">
    <source>
        <dbReference type="Proteomes" id="UP000245288"/>
    </source>
</evidence>
<evidence type="ECO:0000313" key="1">
    <source>
        <dbReference type="EMBL" id="PWE85749.1"/>
    </source>
</evidence>
<accession>A0A2V1JNR2</accession>
<dbReference type="AlphaFoldDB" id="A0A2V1JNR2"/>
<name>A0A2V1JNR2_EUBRA</name>